<feature type="transmembrane region" description="Helical" evidence="1">
    <location>
        <begin position="263"/>
        <end position="285"/>
    </location>
</feature>
<evidence type="ECO:0000259" key="2">
    <source>
        <dbReference type="Pfam" id="PF01628"/>
    </source>
</evidence>
<dbReference type="GO" id="GO:0006355">
    <property type="term" value="P:regulation of DNA-templated transcription"/>
    <property type="evidence" value="ECO:0007669"/>
    <property type="project" value="InterPro"/>
</dbReference>
<reference evidence="4 5" key="1">
    <citation type="journal article" date="2018" name="Appl. Environ. Microbiol.">
        <title>Genome rearrangement shapes Prochlorococcus ecological adaptation.</title>
        <authorList>
            <person name="Yan W."/>
            <person name="Wei S."/>
            <person name="Wang Q."/>
            <person name="Xiao X."/>
            <person name="Zeng Q."/>
            <person name="Jiao N."/>
            <person name="Zhang R."/>
        </authorList>
    </citation>
    <scope>NUCLEOTIDE SEQUENCE [LARGE SCALE GENOMIC DNA]</scope>
    <source>
        <strain evidence="4 5">XMU1408</strain>
    </source>
</reference>
<dbReference type="GO" id="GO:0004175">
    <property type="term" value="F:endopeptidase activity"/>
    <property type="evidence" value="ECO:0007669"/>
    <property type="project" value="UniProtKB-ARBA"/>
</dbReference>
<evidence type="ECO:0000313" key="4">
    <source>
        <dbReference type="EMBL" id="PYE02701.1"/>
    </source>
</evidence>
<keyword evidence="1" id="KW-0472">Membrane</keyword>
<keyword evidence="4" id="KW-0482">Metalloprotease</keyword>
<dbReference type="Pfam" id="PF02517">
    <property type="entry name" value="Rce1-like"/>
    <property type="match status" value="1"/>
</dbReference>
<keyword evidence="1" id="KW-0812">Transmembrane</keyword>
<dbReference type="GO" id="GO:0003677">
    <property type="term" value="F:DNA binding"/>
    <property type="evidence" value="ECO:0007669"/>
    <property type="project" value="InterPro"/>
</dbReference>
<feature type="transmembrane region" description="Helical" evidence="1">
    <location>
        <begin position="305"/>
        <end position="326"/>
    </location>
</feature>
<dbReference type="EMBL" id="QJUE01000002">
    <property type="protein sequence ID" value="PYE02701.1"/>
    <property type="molecule type" value="Genomic_DNA"/>
</dbReference>
<gene>
    <name evidence="4" type="ORF">DNJ73_02815</name>
</gene>
<organism evidence="4 5">
    <name type="scientific">Prochlorococcus marinus XMU1408</name>
    <dbReference type="NCBI Taxonomy" id="2213228"/>
    <lineage>
        <taxon>Bacteria</taxon>
        <taxon>Bacillati</taxon>
        <taxon>Cyanobacteriota</taxon>
        <taxon>Cyanophyceae</taxon>
        <taxon>Synechococcales</taxon>
        <taxon>Prochlorococcaceae</taxon>
        <taxon>Prochlorococcus</taxon>
    </lineage>
</organism>
<feature type="transmembrane region" description="Helical" evidence="1">
    <location>
        <begin position="349"/>
        <end position="371"/>
    </location>
</feature>
<feature type="domain" description="Heat-inducible transcription repressor HrcA C-terminal" evidence="2">
    <location>
        <begin position="69"/>
        <end position="138"/>
    </location>
</feature>
<dbReference type="Proteomes" id="UP000247807">
    <property type="component" value="Unassembled WGS sequence"/>
</dbReference>
<evidence type="ECO:0000313" key="5">
    <source>
        <dbReference type="Proteomes" id="UP000247807"/>
    </source>
</evidence>
<dbReference type="PANTHER" id="PTHR43592:SF15">
    <property type="entry name" value="CAAX AMINO TERMINAL PROTEASE FAMILY PROTEIN"/>
    <property type="match status" value="1"/>
</dbReference>
<dbReference type="OrthoDB" id="9782250at2"/>
<dbReference type="InterPro" id="IPR003675">
    <property type="entry name" value="Rce1/LyrA-like_dom"/>
</dbReference>
<feature type="transmembrane region" description="Helical" evidence="1">
    <location>
        <begin position="222"/>
        <end position="243"/>
    </location>
</feature>
<dbReference type="GO" id="GO:0080120">
    <property type="term" value="P:CAAX-box protein maturation"/>
    <property type="evidence" value="ECO:0007669"/>
    <property type="project" value="UniProtKB-ARBA"/>
</dbReference>
<dbReference type="InterPro" id="IPR021153">
    <property type="entry name" value="HrcA_C"/>
</dbReference>
<sequence>MGQAKIGWKWAIALFSLLLTVLIWRQGLKESFDRPSVAPRISLMQTEMAVSASSSVPESIKDIFLDSEPQKKLYQTLKNISFEQIDDRQRLLLAVLEESESEQKLILKKDFKDKNFETVKKYLLDRNKGKELDEFPDSNEINLDPLLYQTSCLRLGFSEAKCINKRYNSRVALRLLTSQLLPFIASFLGTILLINYILVFLRKKNTQWPEIIAPPLSLIDMVLLISGGFVVIGEVVFPALVIPITDLLFNNLSSPLKDSLRVLIGYCSMTIGPLLIIRYQLMGIVSSKTEGGWLQWKIKPIKEGILKALAGWLMIMPLVLLVGWLMNEVIGDQGGSNPLLELVLSSDEFIPLFFLLITTVVLAPVFEELVFRGVLLPVLVSKVGKISGVLFSALIFALAHLSVGELPPLFVLGVGLGLMRLSSGRLFPCALMHSLWNGVTFASLMLVA</sequence>
<dbReference type="RefSeq" id="WP_158466196.1">
    <property type="nucleotide sequence ID" value="NZ_QJUE01000002.1"/>
</dbReference>
<keyword evidence="4" id="KW-0378">Hydrolase</keyword>
<feature type="transmembrane region" description="Helical" evidence="1">
    <location>
        <begin position="383"/>
        <end position="403"/>
    </location>
</feature>
<name>A0A318R518_PROMR</name>
<evidence type="ECO:0000256" key="1">
    <source>
        <dbReference type="SAM" id="Phobius"/>
    </source>
</evidence>
<dbReference type="PANTHER" id="PTHR43592">
    <property type="entry name" value="CAAX AMINO TERMINAL PROTEASE"/>
    <property type="match status" value="1"/>
</dbReference>
<feature type="transmembrane region" description="Helical" evidence="1">
    <location>
        <begin position="180"/>
        <end position="201"/>
    </location>
</feature>
<feature type="domain" description="CAAX prenyl protease 2/Lysostaphin resistance protein A-like" evidence="3">
    <location>
        <begin position="352"/>
        <end position="438"/>
    </location>
</feature>
<evidence type="ECO:0000259" key="3">
    <source>
        <dbReference type="Pfam" id="PF02517"/>
    </source>
</evidence>
<keyword evidence="4" id="KW-0645">Protease</keyword>
<comment type="caution">
    <text evidence="4">The sequence shown here is derived from an EMBL/GenBank/DDBJ whole genome shotgun (WGS) entry which is preliminary data.</text>
</comment>
<dbReference type="AlphaFoldDB" id="A0A318R518"/>
<dbReference type="GO" id="GO:0008237">
    <property type="term" value="F:metallopeptidase activity"/>
    <property type="evidence" value="ECO:0007669"/>
    <property type="project" value="UniProtKB-KW"/>
</dbReference>
<dbReference type="Pfam" id="PF01628">
    <property type="entry name" value="HrcA"/>
    <property type="match status" value="1"/>
</dbReference>
<accession>A0A318R518</accession>
<dbReference type="GO" id="GO:0006508">
    <property type="term" value="P:proteolysis"/>
    <property type="evidence" value="ECO:0007669"/>
    <property type="project" value="UniProtKB-KW"/>
</dbReference>
<proteinExistence type="predicted"/>
<keyword evidence="1" id="KW-1133">Transmembrane helix</keyword>
<protein>
    <submittedName>
        <fullName evidence="4">CPBP family intramembrane metalloprotease domain-containing protein</fullName>
    </submittedName>
</protein>